<reference evidence="1" key="2">
    <citation type="submission" date="2020-09" db="EMBL/GenBank/DDBJ databases">
        <authorList>
            <person name="Sun Q."/>
            <person name="Ohkuma M."/>
        </authorList>
    </citation>
    <scope>NUCLEOTIDE SEQUENCE</scope>
    <source>
        <strain evidence="1">JCM 4714</strain>
    </source>
</reference>
<organism evidence="1 2">
    <name type="scientific">Streptomyces alanosinicus</name>
    <dbReference type="NCBI Taxonomy" id="68171"/>
    <lineage>
        <taxon>Bacteria</taxon>
        <taxon>Bacillati</taxon>
        <taxon>Actinomycetota</taxon>
        <taxon>Actinomycetes</taxon>
        <taxon>Kitasatosporales</taxon>
        <taxon>Streptomycetaceae</taxon>
        <taxon>Streptomyces</taxon>
    </lineage>
</organism>
<name>A0A919D4P9_9ACTN</name>
<sequence length="76" mass="7997">MLTIYGIDLSNSPDRWPLDAACLSLEAVGCGEEPLGPAFGMPRGPRLAGVEVLHVSLRGPLSGRRGGAPPSRPWAF</sequence>
<gene>
    <name evidence="1" type="ORF">GCM10010339_50550</name>
</gene>
<protein>
    <submittedName>
        <fullName evidence="1">Uncharacterized protein</fullName>
    </submittedName>
</protein>
<accession>A0A919D4P9</accession>
<evidence type="ECO:0000313" key="1">
    <source>
        <dbReference type="EMBL" id="GHE07040.1"/>
    </source>
</evidence>
<reference evidence="1" key="1">
    <citation type="journal article" date="2014" name="Int. J. Syst. Evol. Microbiol.">
        <title>Complete genome sequence of Corynebacterium casei LMG S-19264T (=DSM 44701T), isolated from a smear-ripened cheese.</title>
        <authorList>
            <consortium name="US DOE Joint Genome Institute (JGI-PGF)"/>
            <person name="Walter F."/>
            <person name="Albersmeier A."/>
            <person name="Kalinowski J."/>
            <person name="Ruckert C."/>
        </authorList>
    </citation>
    <scope>NUCLEOTIDE SEQUENCE</scope>
    <source>
        <strain evidence="1">JCM 4714</strain>
    </source>
</reference>
<dbReference type="AlphaFoldDB" id="A0A919D4P9"/>
<proteinExistence type="predicted"/>
<dbReference type="EMBL" id="BMVG01000013">
    <property type="protein sequence ID" value="GHE07040.1"/>
    <property type="molecule type" value="Genomic_DNA"/>
</dbReference>
<comment type="caution">
    <text evidence="1">The sequence shown here is derived from an EMBL/GenBank/DDBJ whole genome shotgun (WGS) entry which is preliminary data.</text>
</comment>
<dbReference type="Proteomes" id="UP000655443">
    <property type="component" value="Unassembled WGS sequence"/>
</dbReference>
<evidence type="ECO:0000313" key="2">
    <source>
        <dbReference type="Proteomes" id="UP000655443"/>
    </source>
</evidence>
<keyword evidence="2" id="KW-1185">Reference proteome</keyword>